<dbReference type="SUPFAM" id="SSF49265">
    <property type="entry name" value="Fibronectin type III"/>
    <property type="match status" value="4"/>
</dbReference>
<feature type="region of interest" description="Disordered" evidence="2">
    <location>
        <begin position="942"/>
        <end position="982"/>
    </location>
</feature>
<name>A0AAW1HUP9_POPJA</name>
<dbReference type="InterPro" id="IPR050991">
    <property type="entry name" value="ECM_Regulatory_Proteins"/>
</dbReference>
<feature type="domain" description="Fibronectin type-III" evidence="5">
    <location>
        <begin position="677"/>
        <end position="762"/>
    </location>
</feature>
<protein>
    <submittedName>
        <fullName evidence="6">Fibronectin type III domain</fullName>
    </submittedName>
</protein>
<dbReference type="CDD" id="cd00063">
    <property type="entry name" value="FN3"/>
    <property type="match status" value="2"/>
</dbReference>
<keyword evidence="3" id="KW-0812">Transmembrane</keyword>
<dbReference type="Proteomes" id="UP001458880">
    <property type="component" value="Unassembled WGS sequence"/>
</dbReference>
<dbReference type="Gene3D" id="2.60.40.10">
    <property type="entry name" value="Immunoglobulins"/>
    <property type="match status" value="5"/>
</dbReference>
<feature type="domain" description="Fibronectin type-III" evidence="5">
    <location>
        <begin position="574"/>
        <end position="673"/>
    </location>
</feature>
<dbReference type="SMART" id="SM00060">
    <property type="entry name" value="FN3"/>
    <property type="match status" value="6"/>
</dbReference>
<evidence type="ECO:0000256" key="4">
    <source>
        <dbReference type="SAM" id="SignalP"/>
    </source>
</evidence>
<evidence type="ECO:0000256" key="3">
    <source>
        <dbReference type="SAM" id="Phobius"/>
    </source>
</evidence>
<keyword evidence="4" id="KW-0732">Signal</keyword>
<keyword evidence="7" id="KW-1185">Reference proteome</keyword>
<feature type="compositionally biased region" description="Low complexity" evidence="2">
    <location>
        <begin position="943"/>
        <end position="968"/>
    </location>
</feature>
<keyword evidence="3" id="KW-1133">Transmembrane helix</keyword>
<feature type="chain" id="PRO_5043362724" evidence="4">
    <location>
        <begin position="22"/>
        <end position="1200"/>
    </location>
</feature>
<dbReference type="InterPro" id="IPR036116">
    <property type="entry name" value="FN3_sf"/>
</dbReference>
<dbReference type="InterPro" id="IPR003961">
    <property type="entry name" value="FN3_dom"/>
</dbReference>
<gene>
    <name evidence="6" type="ORF">QE152_g39364</name>
</gene>
<reference evidence="6 7" key="1">
    <citation type="journal article" date="2024" name="BMC Genomics">
        <title>De novo assembly and annotation of Popillia japonica's genome with initial clues to its potential as an invasive pest.</title>
        <authorList>
            <person name="Cucini C."/>
            <person name="Boschi S."/>
            <person name="Funari R."/>
            <person name="Cardaioli E."/>
            <person name="Iannotti N."/>
            <person name="Marturano G."/>
            <person name="Paoli F."/>
            <person name="Bruttini M."/>
            <person name="Carapelli A."/>
            <person name="Frati F."/>
            <person name="Nardi F."/>
        </authorList>
    </citation>
    <scope>NUCLEOTIDE SEQUENCE [LARGE SCALE GENOMIC DNA]</scope>
    <source>
        <strain evidence="6">DMR45628</strain>
    </source>
</reference>
<feature type="signal peptide" evidence="4">
    <location>
        <begin position="1"/>
        <end position="21"/>
    </location>
</feature>
<comment type="caution">
    <text evidence="6">The sequence shown here is derived from an EMBL/GenBank/DDBJ whole genome shotgun (WGS) entry which is preliminary data.</text>
</comment>
<evidence type="ECO:0000313" key="7">
    <source>
        <dbReference type="Proteomes" id="UP001458880"/>
    </source>
</evidence>
<dbReference type="PANTHER" id="PTHR46708:SF2">
    <property type="entry name" value="FIBRONECTIN TYPE-III DOMAIN-CONTAINING PROTEIN"/>
    <property type="match status" value="1"/>
</dbReference>
<accession>A0AAW1HUP9</accession>
<sequence length="1200" mass="134261">MDKSFLHIKVISIYLLISAVCRISYSCSGFYGSGLTYPGGDISLEYDSGTPLEITCIVNKSLNEQYPNVSSLLRFMTKDDGQKKPVPQDKIIRLNETSIKFVDKHPEKMNQLYSCELNKSTICYNVVRVGTKPQPVTDFSCIGSNYENLTCSWDPPFNYIPTNYTLSYTFPRVRAGKNSHDKLSKANRLSVSKPKTRGQSRVTFCNVTYDSQTKRWKCFWDTSTQPHYRQTQELYNFTLDSSNMFGTLKQTFMFHHFKNIRAAPPVNLTYLSSTTSSLFLRWEVSSSLVPIQRGVHHRIVYQCRFGPKIWQTAGIISTEYKKEVTFNLTGLKYAHDFCDIRVAIRVSAADSEDMWSNNSSVTALTSSTEPGAPPRVNVGSFFESDVTSLERDIYVYWQQVPLEIRNGERFGYDVIVNDDPKSLVHSTSSNAKFSKMSVNTTFKFTIRSKNVVGLSEETAVLVVPAQSDLLGEPMLFTKVSFGDGHYKLSWQEPKIGAQYVENYTLFWCTSNRDRPHICNGYLNWTVVPATTRDHNITVIEEYTTQFAISANNATSSSGMVWASCTLIHNKLITKIKDVWINSMGSRSIQLGWKLDCADRSDSVAGYIIYYCLFVKGVACTKRMNVTISDPHALFGEVTGLMPYKTYMLTVSVINKQGGASLESDPLYNTTYEDVPSEPLNLTVAKVTNSMVTIEWEQPKEPNGYIKHYNIFYNINKTNTSNNNTRYDLYGLKNNTVYNISVSACTVSCSNASIPVTIKTKVGNPGPIQSWAKIENNTLFLRWTKPDSSQEFFEVRRAHRNSDGNWTDVIRTTDTKFPLIDCNLGDKDSFVAKVRAVNQDGNTSFVGPWSEDVEASCTTMKTNAELVWMITTCVSIFVIVVLIFGGKKLYIHYTDMKTIDVKLPPGLDPQIDTTRWTQPKPDASPSDEERLLNKLLFAPPCVDSSGCSSGKESVSSNSGGSISNTSDSGTEQPKTPIDEDPKRSLIEDALSKLSNQRYVPFSEHSVPWSTPSSNGYSLYGLPDSGSPDIELTSVASSKNSVEPSYMRCDQIKTPLRLNIQEHSSPYVMAANKDMMSSLYYPSLPQNSDEKAYVQVAEASGIAKDLEKNEKVQTLNENIPLQNGNGGYVSFGDAPITHLQDTTTVQALDDSVKTNGYVSFGETSVSPTKKDVMHNSKGYVSFGDTPKTSPQMKTSPYIPHRT</sequence>
<keyword evidence="1" id="KW-0677">Repeat</keyword>
<evidence type="ECO:0000256" key="1">
    <source>
        <dbReference type="ARBA" id="ARBA00022737"/>
    </source>
</evidence>
<proteinExistence type="predicted"/>
<dbReference type="PANTHER" id="PTHR46708">
    <property type="entry name" value="TENASCIN"/>
    <property type="match status" value="1"/>
</dbReference>
<feature type="region of interest" description="Disordered" evidence="2">
    <location>
        <begin position="1177"/>
        <end position="1200"/>
    </location>
</feature>
<dbReference type="AlphaFoldDB" id="A0AAW1HUP9"/>
<dbReference type="PROSITE" id="PS50853">
    <property type="entry name" value="FN3"/>
    <property type="match status" value="3"/>
</dbReference>
<evidence type="ECO:0000259" key="5">
    <source>
        <dbReference type="PROSITE" id="PS50853"/>
    </source>
</evidence>
<dbReference type="EMBL" id="JASPKY010000936">
    <property type="protein sequence ID" value="KAK9680082.1"/>
    <property type="molecule type" value="Genomic_DNA"/>
</dbReference>
<dbReference type="Pfam" id="PF00041">
    <property type="entry name" value="fn3"/>
    <property type="match status" value="1"/>
</dbReference>
<dbReference type="InterPro" id="IPR013783">
    <property type="entry name" value="Ig-like_fold"/>
</dbReference>
<evidence type="ECO:0000256" key="2">
    <source>
        <dbReference type="SAM" id="MobiDB-lite"/>
    </source>
</evidence>
<feature type="domain" description="Fibronectin type-III" evidence="5">
    <location>
        <begin position="763"/>
        <end position="861"/>
    </location>
</feature>
<organism evidence="6 7">
    <name type="scientific">Popillia japonica</name>
    <name type="common">Japanese beetle</name>
    <dbReference type="NCBI Taxonomy" id="7064"/>
    <lineage>
        <taxon>Eukaryota</taxon>
        <taxon>Metazoa</taxon>
        <taxon>Ecdysozoa</taxon>
        <taxon>Arthropoda</taxon>
        <taxon>Hexapoda</taxon>
        <taxon>Insecta</taxon>
        <taxon>Pterygota</taxon>
        <taxon>Neoptera</taxon>
        <taxon>Endopterygota</taxon>
        <taxon>Coleoptera</taxon>
        <taxon>Polyphaga</taxon>
        <taxon>Scarabaeiformia</taxon>
        <taxon>Scarabaeidae</taxon>
        <taxon>Rutelinae</taxon>
        <taxon>Popillia</taxon>
    </lineage>
</organism>
<feature type="transmembrane region" description="Helical" evidence="3">
    <location>
        <begin position="865"/>
        <end position="885"/>
    </location>
</feature>
<keyword evidence="3" id="KW-0472">Membrane</keyword>
<evidence type="ECO:0000313" key="6">
    <source>
        <dbReference type="EMBL" id="KAK9680082.1"/>
    </source>
</evidence>